<gene>
    <name evidence="2" type="ORF">Fcan01_20008</name>
</gene>
<feature type="region of interest" description="Disordered" evidence="1">
    <location>
        <begin position="98"/>
        <end position="122"/>
    </location>
</feature>
<keyword evidence="3" id="KW-1185">Reference proteome</keyword>
<reference evidence="2 3" key="1">
    <citation type="submission" date="2015-12" db="EMBL/GenBank/DDBJ databases">
        <title>The genome of Folsomia candida.</title>
        <authorList>
            <person name="Faddeeva A."/>
            <person name="Derks M.F."/>
            <person name="Anvar Y."/>
            <person name="Smit S."/>
            <person name="Van Straalen N."/>
            <person name="Roelofs D."/>
        </authorList>
    </citation>
    <scope>NUCLEOTIDE SEQUENCE [LARGE SCALE GENOMIC DNA]</scope>
    <source>
        <strain evidence="2 3">VU population</strain>
        <tissue evidence="2">Whole body</tissue>
    </source>
</reference>
<accession>A0A226DLQ1</accession>
<name>A0A226DLQ1_FOLCA</name>
<dbReference type="AlphaFoldDB" id="A0A226DLQ1"/>
<dbReference type="EMBL" id="LNIX01000018">
    <property type="protein sequence ID" value="OXA45136.1"/>
    <property type="molecule type" value="Genomic_DNA"/>
</dbReference>
<evidence type="ECO:0000313" key="3">
    <source>
        <dbReference type="Proteomes" id="UP000198287"/>
    </source>
</evidence>
<sequence length="150" mass="15938">MTGRRGRAQASVADDSQDSGQNNDQQQAAPNNPQPVNNGPNAAADIPIAPALPVFPTADQIARSMLQQLMGAGPQHPMFQMIAQAAAPHIPAAARPQNLILGPANPPPNRQQQPGLNPHLRPLLKTSDITIPTYSGAADKKTPFDFLEEF</sequence>
<feature type="compositionally biased region" description="Low complexity" evidence="1">
    <location>
        <begin position="18"/>
        <end position="46"/>
    </location>
</feature>
<evidence type="ECO:0000313" key="2">
    <source>
        <dbReference type="EMBL" id="OXA45136.1"/>
    </source>
</evidence>
<proteinExistence type="predicted"/>
<comment type="caution">
    <text evidence="2">The sequence shown here is derived from an EMBL/GenBank/DDBJ whole genome shotgun (WGS) entry which is preliminary data.</text>
</comment>
<feature type="region of interest" description="Disordered" evidence="1">
    <location>
        <begin position="1"/>
        <end position="46"/>
    </location>
</feature>
<evidence type="ECO:0000256" key="1">
    <source>
        <dbReference type="SAM" id="MobiDB-lite"/>
    </source>
</evidence>
<organism evidence="2 3">
    <name type="scientific">Folsomia candida</name>
    <name type="common">Springtail</name>
    <dbReference type="NCBI Taxonomy" id="158441"/>
    <lineage>
        <taxon>Eukaryota</taxon>
        <taxon>Metazoa</taxon>
        <taxon>Ecdysozoa</taxon>
        <taxon>Arthropoda</taxon>
        <taxon>Hexapoda</taxon>
        <taxon>Collembola</taxon>
        <taxon>Entomobryomorpha</taxon>
        <taxon>Isotomoidea</taxon>
        <taxon>Isotomidae</taxon>
        <taxon>Proisotominae</taxon>
        <taxon>Folsomia</taxon>
    </lineage>
</organism>
<protein>
    <submittedName>
        <fullName evidence="2">Uncharacterized protein</fullName>
    </submittedName>
</protein>
<dbReference type="Proteomes" id="UP000198287">
    <property type="component" value="Unassembled WGS sequence"/>
</dbReference>